<feature type="non-terminal residue" evidence="1">
    <location>
        <position position="1"/>
    </location>
</feature>
<gene>
    <name evidence="1" type="ORF">LCGC14_2809200</name>
</gene>
<organism evidence="1">
    <name type="scientific">marine sediment metagenome</name>
    <dbReference type="NCBI Taxonomy" id="412755"/>
    <lineage>
        <taxon>unclassified sequences</taxon>
        <taxon>metagenomes</taxon>
        <taxon>ecological metagenomes</taxon>
    </lineage>
</organism>
<name>A0A0F8YKG4_9ZZZZ</name>
<protein>
    <submittedName>
        <fullName evidence="1">Uncharacterized protein</fullName>
    </submittedName>
</protein>
<feature type="non-terminal residue" evidence="1">
    <location>
        <position position="407"/>
    </location>
</feature>
<reference evidence="1" key="1">
    <citation type="journal article" date="2015" name="Nature">
        <title>Complex archaea that bridge the gap between prokaryotes and eukaryotes.</title>
        <authorList>
            <person name="Spang A."/>
            <person name="Saw J.H."/>
            <person name="Jorgensen S.L."/>
            <person name="Zaremba-Niedzwiedzka K."/>
            <person name="Martijn J."/>
            <person name="Lind A.E."/>
            <person name="van Eijk R."/>
            <person name="Schleper C."/>
            <person name="Guy L."/>
            <person name="Ettema T.J."/>
        </authorList>
    </citation>
    <scope>NUCLEOTIDE SEQUENCE</scope>
</reference>
<accession>A0A0F8YKG4</accession>
<dbReference type="AlphaFoldDB" id="A0A0F8YKG4"/>
<dbReference type="EMBL" id="LAZR01052936">
    <property type="protein sequence ID" value="KKK81857.1"/>
    <property type="molecule type" value="Genomic_DNA"/>
</dbReference>
<sequence length="407" mass="42849">IGTDISGEDSASSGINNSFGVCHATGSDAGGWTFVQRCMGWASDHGNNDGSPSFIPSDEHVLDILTETGVGDWALEVTALDHSPAQWTVTTRDAGAGAGMEVYSLALDLDNRKAKVGTVNGPTGGGGTWTPSVALGFTPQYVGLMVFEIGVTVNVIKTDLQGGFCGISSNTGSGEETCHSWYNEDAAATTNTNNLFRSRAVDLRLDDVSGVRWDVQHSSFNDGDWTYNVNTDSTTNAWFFWTIEEVAAAGETIVAAQGSYSLNGQVATGIWDHKMVAAQGDYTQTGFAAITSKGFKMVAAQGSYAKTGFAAITSRTHIMVGAQGSYLLNGQVTNLLWNHLVNTAQGNYLLTGFTAILSRQVTIIGAQGSYTLTGFAADLLFNPLMIGAQGGYNLTGIAADTRVGFTM</sequence>
<evidence type="ECO:0000313" key="1">
    <source>
        <dbReference type="EMBL" id="KKK81857.1"/>
    </source>
</evidence>
<proteinExistence type="predicted"/>
<comment type="caution">
    <text evidence="1">The sequence shown here is derived from an EMBL/GenBank/DDBJ whole genome shotgun (WGS) entry which is preliminary data.</text>
</comment>